<dbReference type="EMBL" id="CAADFN010000093">
    <property type="protein sequence ID" value="VFK21426.1"/>
    <property type="molecule type" value="Genomic_DNA"/>
</dbReference>
<evidence type="ECO:0000313" key="2">
    <source>
        <dbReference type="EMBL" id="VFK21426.1"/>
    </source>
</evidence>
<dbReference type="PROSITE" id="PS51257">
    <property type="entry name" value="PROKAR_LIPOPROTEIN"/>
    <property type="match status" value="1"/>
</dbReference>
<organism evidence="2">
    <name type="scientific">Candidatus Kentrum sp. LFY</name>
    <dbReference type="NCBI Taxonomy" id="2126342"/>
    <lineage>
        <taxon>Bacteria</taxon>
        <taxon>Pseudomonadati</taxon>
        <taxon>Pseudomonadota</taxon>
        <taxon>Gammaproteobacteria</taxon>
        <taxon>Candidatus Kentrum</taxon>
    </lineage>
</organism>
<name>A0A450WWH6_9GAMM</name>
<evidence type="ECO:0000256" key="1">
    <source>
        <dbReference type="SAM" id="MobiDB-lite"/>
    </source>
</evidence>
<proteinExistence type="predicted"/>
<gene>
    <name evidence="2" type="ORF">BECKLFY1418C_GA0070996_10937</name>
</gene>
<dbReference type="AlphaFoldDB" id="A0A450WWH6"/>
<accession>A0A450WWH6</accession>
<feature type="region of interest" description="Disordered" evidence="1">
    <location>
        <begin position="47"/>
        <end position="75"/>
    </location>
</feature>
<evidence type="ECO:0008006" key="3">
    <source>
        <dbReference type="Google" id="ProtNLM"/>
    </source>
</evidence>
<sequence length="75" mass="7774">MNKISKSNIFKGLGGLALAGVFAVLVTGCGDSEPPKLSDEEKKAIDEQIAPVGKMRTKTDSADTPAPKTDTSAPK</sequence>
<protein>
    <recommendedName>
        <fullName evidence="3">Lipoprotein-attachment site-containing protein</fullName>
    </recommendedName>
</protein>
<reference evidence="2" key="1">
    <citation type="submission" date="2019-02" db="EMBL/GenBank/DDBJ databases">
        <authorList>
            <person name="Gruber-Vodicka R. H."/>
            <person name="Seah K. B. B."/>
        </authorList>
    </citation>
    <scope>NUCLEOTIDE SEQUENCE</scope>
    <source>
        <strain evidence="2">BECK_BY7</strain>
    </source>
</reference>